<dbReference type="EMBL" id="WNTK01000002">
    <property type="protein sequence ID" value="KAG9488753.1"/>
    <property type="molecule type" value="Genomic_DNA"/>
</dbReference>
<evidence type="ECO:0000313" key="1">
    <source>
        <dbReference type="EMBL" id="KAG9488753.1"/>
    </source>
</evidence>
<evidence type="ECO:0000313" key="2">
    <source>
        <dbReference type="Proteomes" id="UP000770717"/>
    </source>
</evidence>
<protein>
    <submittedName>
        <fullName evidence="1">Uncharacterized protein</fullName>
    </submittedName>
</protein>
<dbReference type="Proteomes" id="UP000770717">
    <property type="component" value="Unassembled WGS sequence"/>
</dbReference>
<gene>
    <name evidence="1" type="ORF">GDO78_004988</name>
</gene>
<comment type="caution">
    <text evidence="1">The sequence shown here is derived from an EMBL/GenBank/DDBJ whole genome shotgun (WGS) entry which is preliminary data.</text>
</comment>
<reference evidence="1" key="1">
    <citation type="thesis" date="2020" institute="ProQuest LLC" country="789 East Eisenhower Parkway, Ann Arbor, MI, USA">
        <title>Comparative Genomics and Chromosome Evolution.</title>
        <authorList>
            <person name="Mudd A.B."/>
        </authorList>
    </citation>
    <scope>NUCLEOTIDE SEQUENCE</scope>
    <source>
        <strain evidence="1">HN-11 Male</strain>
        <tissue evidence="1">Kidney and liver</tissue>
    </source>
</reference>
<sequence length="118" mass="13740">MRGGYMAWSSDCIFDTSYHTQRICSPFRYQHQACAREQRGWSKTAANQRRLVEPENELALQTHLLPLFPDALGYPQVNVYTFLHICRWSSSMCGHLSSCKHSMPTFRKNKKLFKPPQS</sequence>
<proteinExistence type="predicted"/>
<name>A0A8J6FIM7_ELECQ</name>
<organism evidence="1 2">
    <name type="scientific">Eleutherodactylus coqui</name>
    <name type="common">Puerto Rican coqui</name>
    <dbReference type="NCBI Taxonomy" id="57060"/>
    <lineage>
        <taxon>Eukaryota</taxon>
        <taxon>Metazoa</taxon>
        <taxon>Chordata</taxon>
        <taxon>Craniata</taxon>
        <taxon>Vertebrata</taxon>
        <taxon>Euteleostomi</taxon>
        <taxon>Amphibia</taxon>
        <taxon>Batrachia</taxon>
        <taxon>Anura</taxon>
        <taxon>Neobatrachia</taxon>
        <taxon>Hyloidea</taxon>
        <taxon>Eleutherodactylidae</taxon>
        <taxon>Eleutherodactylinae</taxon>
        <taxon>Eleutherodactylus</taxon>
        <taxon>Eleutherodactylus</taxon>
    </lineage>
</organism>
<accession>A0A8J6FIM7</accession>
<keyword evidence="2" id="KW-1185">Reference proteome</keyword>
<dbReference type="AlphaFoldDB" id="A0A8J6FIM7"/>